<keyword evidence="3" id="KW-1185">Reference proteome</keyword>
<dbReference type="PANTHER" id="PTHR33525">
    <property type="match status" value="1"/>
</dbReference>
<dbReference type="RefSeq" id="WP_193685484.1">
    <property type="nucleotide sequence ID" value="NZ_CP062941.1"/>
</dbReference>
<protein>
    <submittedName>
        <fullName evidence="2">HDOD domain-containing protein</fullName>
    </submittedName>
</protein>
<dbReference type="Pfam" id="PF08668">
    <property type="entry name" value="HDOD"/>
    <property type="match status" value="1"/>
</dbReference>
<accession>A0A7L9U086</accession>
<dbReference type="SUPFAM" id="SSF109604">
    <property type="entry name" value="HD-domain/PDEase-like"/>
    <property type="match status" value="1"/>
</dbReference>
<evidence type="ECO:0000313" key="2">
    <source>
        <dbReference type="EMBL" id="QOL48441.1"/>
    </source>
</evidence>
<dbReference type="PROSITE" id="PS51833">
    <property type="entry name" value="HDOD"/>
    <property type="match status" value="1"/>
</dbReference>
<name>A0A7L9U086_9BURK</name>
<dbReference type="PANTHER" id="PTHR33525:SF6">
    <property type="entry name" value="HDOD DOMAIN-CONTAINING PROTEIN"/>
    <property type="match status" value="1"/>
</dbReference>
<sequence length="326" mass="35024">MGWFGKLLGGAQAPGTGTPPPGTAPDALDAAPATAFEIDAAWYRWLAAAPPPRAPAQLELRILDELARLAQAPVAGAALVPRVPEIIPQLMRTLQGEDMNAAELSRQLSQDMVLVAEVYREANRPAYLPRYHSGPPINSIQGAIMLLGQNGMRMLLARVAFRPIVSMQSGRVARRTAPLIWRQSEKNALAASLLAPGLRANAFDAYLAGLMENVGLVVAFRLIDQLCPDEALPWSDPFIAGLFLHARTLSACIARLWEFPETVAAAIEAAGRPDAPVLAQALAMGGRLAKLRMLVDAAEYAPDDPFVVDGLDEAALAIFEKLRDEE</sequence>
<dbReference type="InterPro" id="IPR013976">
    <property type="entry name" value="HDOD"/>
</dbReference>
<proteinExistence type="predicted"/>
<organism evidence="2 3">
    <name type="scientific">Massilia litorea</name>
    <dbReference type="NCBI Taxonomy" id="2769491"/>
    <lineage>
        <taxon>Bacteria</taxon>
        <taxon>Pseudomonadati</taxon>
        <taxon>Pseudomonadota</taxon>
        <taxon>Betaproteobacteria</taxon>
        <taxon>Burkholderiales</taxon>
        <taxon>Oxalobacteraceae</taxon>
        <taxon>Telluria group</taxon>
        <taxon>Massilia</taxon>
    </lineage>
</organism>
<reference evidence="2 3" key="1">
    <citation type="submission" date="2020-10" db="EMBL/GenBank/DDBJ databases">
        <title>Genome sequencing of Massilia sp. LPB0304.</title>
        <authorList>
            <person name="Kim J."/>
        </authorList>
    </citation>
    <scope>NUCLEOTIDE SEQUENCE [LARGE SCALE GENOMIC DNA]</scope>
    <source>
        <strain evidence="2 3">LPB0304</strain>
    </source>
</reference>
<evidence type="ECO:0000313" key="3">
    <source>
        <dbReference type="Proteomes" id="UP000593875"/>
    </source>
</evidence>
<dbReference type="AlphaFoldDB" id="A0A7L9U086"/>
<evidence type="ECO:0000259" key="1">
    <source>
        <dbReference type="PROSITE" id="PS51833"/>
    </source>
</evidence>
<dbReference type="EMBL" id="CP062941">
    <property type="protein sequence ID" value="QOL48441.1"/>
    <property type="molecule type" value="Genomic_DNA"/>
</dbReference>
<gene>
    <name evidence="2" type="ORF">LPB04_15880</name>
</gene>
<feature type="domain" description="HDOD" evidence="1">
    <location>
        <begin position="80"/>
        <end position="273"/>
    </location>
</feature>
<dbReference type="Gene3D" id="1.10.3210.10">
    <property type="entry name" value="Hypothetical protein af1432"/>
    <property type="match status" value="1"/>
</dbReference>
<dbReference type="KEGG" id="mlir:LPB04_15880"/>
<dbReference type="InterPro" id="IPR052340">
    <property type="entry name" value="RNase_Y/CdgJ"/>
</dbReference>
<dbReference type="Proteomes" id="UP000593875">
    <property type="component" value="Chromosome"/>
</dbReference>